<feature type="domain" description="Flagellar basal-body/hook protein C-terminal" evidence="4">
    <location>
        <begin position="209"/>
        <end position="252"/>
    </location>
</feature>
<dbReference type="GO" id="GO:0071978">
    <property type="term" value="P:bacterial-type flagellum-dependent swarming motility"/>
    <property type="evidence" value="ECO:0007669"/>
    <property type="project" value="TreeGrafter"/>
</dbReference>
<keyword evidence="6" id="KW-0969">Cilium</keyword>
<comment type="similarity">
    <text evidence="1 2">Belongs to the flagella basal body rod proteins family.</text>
</comment>
<evidence type="ECO:0000313" key="6">
    <source>
        <dbReference type="EMBL" id="QSQ09099.1"/>
    </source>
</evidence>
<reference evidence="6" key="1">
    <citation type="submission" date="2020-07" db="EMBL/GenBank/DDBJ databases">
        <title>Koleobacter methoxysyntrophicus gen. nov., sp. nov., a novel anaerobic bacterium isolated from deep subsurface oil field and proposal of Koleobacterales ord. nov. in the phylum Firmicutes.</title>
        <authorList>
            <person name="Sakamoto S."/>
            <person name="Tamaki H."/>
        </authorList>
    </citation>
    <scope>NUCLEOTIDE SEQUENCE</scope>
    <source>
        <strain evidence="6">NRmbB1</strain>
    </source>
</reference>
<dbReference type="Pfam" id="PF22692">
    <property type="entry name" value="LlgE_F_G_D1"/>
    <property type="match status" value="1"/>
</dbReference>
<keyword evidence="7" id="KW-1185">Reference proteome</keyword>
<dbReference type="InterPro" id="IPR010930">
    <property type="entry name" value="Flg_bb/hook_C_dom"/>
</dbReference>
<gene>
    <name evidence="6" type="primary">flgG_1</name>
    <name evidence="6" type="ORF">H0A61_01458</name>
</gene>
<dbReference type="InterPro" id="IPR019776">
    <property type="entry name" value="Flagellar_basal_body_rod_CS"/>
</dbReference>
<protein>
    <submittedName>
        <fullName evidence="6">Flagellar basal-body rod protein FlgG</fullName>
    </submittedName>
</protein>
<dbReference type="KEGG" id="kme:H0A61_01458"/>
<dbReference type="GO" id="GO:0030694">
    <property type="term" value="C:bacterial-type flagellum basal body, rod"/>
    <property type="evidence" value="ECO:0007669"/>
    <property type="project" value="InterPro"/>
</dbReference>
<dbReference type="InterPro" id="IPR012836">
    <property type="entry name" value="FlgF"/>
</dbReference>
<comment type="subcellular location">
    <subcellularLocation>
        <location evidence="2">Bacterial flagellum basal body</location>
    </subcellularLocation>
</comment>
<dbReference type="PROSITE" id="PS00588">
    <property type="entry name" value="FLAGELLA_BB_ROD"/>
    <property type="match status" value="1"/>
</dbReference>
<dbReference type="InterPro" id="IPR020013">
    <property type="entry name" value="Flagellar_FlgE/F/G"/>
</dbReference>
<accession>A0A8A0RNK6</accession>
<evidence type="ECO:0000259" key="5">
    <source>
        <dbReference type="Pfam" id="PF22692"/>
    </source>
</evidence>
<keyword evidence="6" id="KW-0282">Flagellum</keyword>
<dbReference type="PANTHER" id="PTHR30435:SF19">
    <property type="entry name" value="FLAGELLAR BASAL-BODY ROD PROTEIN FLGG"/>
    <property type="match status" value="1"/>
</dbReference>
<name>A0A8A0RNK6_9FIRM</name>
<evidence type="ECO:0000256" key="1">
    <source>
        <dbReference type="ARBA" id="ARBA00009677"/>
    </source>
</evidence>
<dbReference type="SUPFAM" id="SSF117143">
    <property type="entry name" value="Flagellar hook protein flgE"/>
    <property type="match status" value="1"/>
</dbReference>
<sequence length="258" mass="28442">MIRGLYTSASGMLSESIRTDVISNNIANVNTTGFKKELTILKAAPEMRIHRLNDTRDLPPLRIDLKPFIGNLGTGVRVDETFTSFEQGQIVHTGNKHHLALMGDGFFAVMDGEGNIDYTRDGSFTVNRDGFLVTKEGRYVLGQQGPVQIPEGDLVITERGEIRVNGQLIDTVAVVDFPEKTALEKIGDNLFRQNEASGEPFLVQSQVIQESLERSNVNSVTEMVNLITAMRAYEANQRSIHAHDETLGKAVNDVGRLG</sequence>
<dbReference type="NCBIfam" id="TIGR02490">
    <property type="entry name" value="flgF"/>
    <property type="match status" value="1"/>
</dbReference>
<dbReference type="Pfam" id="PF00460">
    <property type="entry name" value="Flg_bb_rod"/>
    <property type="match status" value="1"/>
</dbReference>
<dbReference type="InterPro" id="IPR001444">
    <property type="entry name" value="Flag_bb_rod_N"/>
</dbReference>
<dbReference type="EMBL" id="CP059066">
    <property type="protein sequence ID" value="QSQ09099.1"/>
    <property type="molecule type" value="Genomic_DNA"/>
</dbReference>
<dbReference type="AlphaFoldDB" id="A0A8A0RNK6"/>
<evidence type="ECO:0000259" key="4">
    <source>
        <dbReference type="Pfam" id="PF06429"/>
    </source>
</evidence>
<feature type="domain" description="Flagellar basal body rod protein N-terminal" evidence="3">
    <location>
        <begin position="5"/>
        <end position="35"/>
    </location>
</feature>
<dbReference type="PANTHER" id="PTHR30435">
    <property type="entry name" value="FLAGELLAR PROTEIN"/>
    <property type="match status" value="1"/>
</dbReference>
<evidence type="ECO:0000256" key="2">
    <source>
        <dbReference type="RuleBase" id="RU362116"/>
    </source>
</evidence>
<proteinExistence type="inferred from homology"/>
<dbReference type="NCBIfam" id="TIGR03506">
    <property type="entry name" value="FlgEFG_subfam"/>
    <property type="match status" value="2"/>
</dbReference>
<evidence type="ECO:0000259" key="3">
    <source>
        <dbReference type="Pfam" id="PF00460"/>
    </source>
</evidence>
<dbReference type="RefSeq" id="WP_206709287.1">
    <property type="nucleotide sequence ID" value="NZ_CP059066.1"/>
</dbReference>
<keyword evidence="2" id="KW-0975">Bacterial flagellum</keyword>
<organism evidence="6 7">
    <name type="scientific">Koleobacter methoxysyntrophicus</name>
    <dbReference type="NCBI Taxonomy" id="2751313"/>
    <lineage>
        <taxon>Bacteria</taxon>
        <taxon>Bacillati</taxon>
        <taxon>Bacillota</taxon>
        <taxon>Clostridia</taxon>
        <taxon>Koleobacterales</taxon>
        <taxon>Koleobacteraceae</taxon>
        <taxon>Koleobacter</taxon>
    </lineage>
</organism>
<dbReference type="Proteomes" id="UP000662904">
    <property type="component" value="Chromosome"/>
</dbReference>
<dbReference type="InterPro" id="IPR037925">
    <property type="entry name" value="FlgE/F/G-like"/>
</dbReference>
<dbReference type="Pfam" id="PF06429">
    <property type="entry name" value="Flg_bbr_C"/>
    <property type="match status" value="1"/>
</dbReference>
<feature type="domain" description="Flagellar hook protein FlgE/F/G-like D1" evidence="5">
    <location>
        <begin position="100"/>
        <end position="163"/>
    </location>
</feature>
<dbReference type="InterPro" id="IPR053967">
    <property type="entry name" value="LlgE_F_G-like_D1"/>
</dbReference>
<keyword evidence="6" id="KW-0966">Cell projection</keyword>
<evidence type="ECO:0000313" key="7">
    <source>
        <dbReference type="Proteomes" id="UP000662904"/>
    </source>
</evidence>